<gene>
    <name evidence="2" type="ORF">BRADI_2g23693v3</name>
</gene>
<accession>A0A2K2DA45</accession>
<protein>
    <submittedName>
        <fullName evidence="2 3">Uncharacterized protein</fullName>
    </submittedName>
</protein>
<dbReference type="EMBL" id="CM000881">
    <property type="protein sequence ID" value="PNT71146.1"/>
    <property type="molecule type" value="Genomic_DNA"/>
</dbReference>
<evidence type="ECO:0000313" key="4">
    <source>
        <dbReference type="Proteomes" id="UP000008810"/>
    </source>
</evidence>
<evidence type="ECO:0000313" key="2">
    <source>
        <dbReference type="EMBL" id="PNT71146.1"/>
    </source>
</evidence>
<dbReference type="AlphaFoldDB" id="A0A2K2DA45"/>
<dbReference type="Gramene" id="PNT71146">
    <property type="protein sequence ID" value="PNT71146"/>
    <property type="gene ID" value="BRADI_2g23693v3"/>
</dbReference>
<dbReference type="EnsemblPlants" id="PNT71146">
    <property type="protein sequence ID" value="PNT71146"/>
    <property type="gene ID" value="BRADI_2g23693v3"/>
</dbReference>
<organism evidence="2">
    <name type="scientific">Brachypodium distachyon</name>
    <name type="common">Purple false brome</name>
    <name type="synonym">Trachynia distachya</name>
    <dbReference type="NCBI Taxonomy" id="15368"/>
    <lineage>
        <taxon>Eukaryota</taxon>
        <taxon>Viridiplantae</taxon>
        <taxon>Streptophyta</taxon>
        <taxon>Embryophyta</taxon>
        <taxon>Tracheophyta</taxon>
        <taxon>Spermatophyta</taxon>
        <taxon>Magnoliopsida</taxon>
        <taxon>Liliopsida</taxon>
        <taxon>Poales</taxon>
        <taxon>Poaceae</taxon>
        <taxon>BOP clade</taxon>
        <taxon>Pooideae</taxon>
        <taxon>Stipodae</taxon>
        <taxon>Brachypodieae</taxon>
        <taxon>Brachypodium</taxon>
    </lineage>
</organism>
<keyword evidence="4" id="KW-1185">Reference proteome</keyword>
<evidence type="ECO:0000313" key="3">
    <source>
        <dbReference type="EnsemblPlants" id="PNT71146"/>
    </source>
</evidence>
<reference evidence="2 3" key="1">
    <citation type="journal article" date="2010" name="Nature">
        <title>Genome sequencing and analysis of the model grass Brachypodium distachyon.</title>
        <authorList>
            <consortium name="International Brachypodium Initiative"/>
        </authorList>
    </citation>
    <scope>NUCLEOTIDE SEQUENCE [LARGE SCALE GENOMIC DNA]</scope>
    <source>
        <strain evidence="2 3">Bd21</strain>
    </source>
</reference>
<reference evidence="2" key="2">
    <citation type="submission" date="2017-06" db="EMBL/GenBank/DDBJ databases">
        <title>WGS assembly of Brachypodium distachyon.</title>
        <authorList>
            <consortium name="The International Brachypodium Initiative"/>
            <person name="Lucas S."/>
            <person name="Harmon-Smith M."/>
            <person name="Lail K."/>
            <person name="Tice H."/>
            <person name="Grimwood J."/>
            <person name="Bruce D."/>
            <person name="Barry K."/>
            <person name="Shu S."/>
            <person name="Lindquist E."/>
            <person name="Wang M."/>
            <person name="Pitluck S."/>
            <person name="Vogel J.P."/>
            <person name="Garvin D.F."/>
            <person name="Mockler T.C."/>
            <person name="Schmutz J."/>
            <person name="Rokhsar D."/>
            <person name="Bevan M.W."/>
        </authorList>
    </citation>
    <scope>NUCLEOTIDE SEQUENCE</scope>
    <source>
        <strain evidence="2">Bd21</strain>
    </source>
</reference>
<name>A0A2K2DA45_BRADI</name>
<sequence length="310" mass="33191">MVPKDCVACNARGGECRYEAGAKAFGCHCPDNGCMHLVACDKRDNEVVHRTSTITSRPPPSLSKNDRNIRTAPYKPTIVPREKISKWGTTRPELRKEIVQDASTMGHGTDIIITDGNMLAEGAQGHQDNALKRGERHRNAAIVGSVTRPRVSPDGKGGGSRNQATTTPSRRPRRQHPTAAAARKGQATVLDAPPPRPKGPPDPPRRWPPGRRTLSGRRTPTPHRSPAPPVYLQQRHHHHAPPARRTSATMRRSCREEDRPAATFPGRCAGFAGTPSGSGNVGETAVGLGAGGARVSHELLEEDDAVGGGG</sequence>
<proteinExistence type="predicted"/>
<reference evidence="3" key="3">
    <citation type="submission" date="2018-08" db="UniProtKB">
        <authorList>
            <consortium name="EnsemblPlants"/>
        </authorList>
    </citation>
    <scope>IDENTIFICATION</scope>
    <source>
        <strain evidence="3">cv. Bd21</strain>
    </source>
</reference>
<evidence type="ECO:0000256" key="1">
    <source>
        <dbReference type="SAM" id="MobiDB-lite"/>
    </source>
</evidence>
<feature type="region of interest" description="Disordered" evidence="1">
    <location>
        <begin position="125"/>
        <end position="283"/>
    </location>
</feature>
<dbReference type="InParanoid" id="A0A2K2DA45"/>
<feature type="compositionally biased region" description="Pro residues" evidence="1">
    <location>
        <begin position="192"/>
        <end position="202"/>
    </location>
</feature>
<dbReference type="Proteomes" id="UP000008810">
    <property type="component" value="Chromosome 2"/>
</dbReference>